<dbReference type="RefSeq" id="XP_018128098.2">
    <property type="nucleotide sequence ID" value="XM_018277109.2"/>
</dbReference>
<protein>
    <submittedName>
        <fullName evidence="9">Stress-responsive transcription factor hsf1</fullName>
    </submittedName>
</protein>
<dbReference type="GO" id="GO:0005634">
    <property type="term" value="C:nucleus"/>
    <property type="evidence" value="ECO:0007669"/>
    <property type="project" value="UniProtKB-SubCell"/>
</dbReference>
<dbReference type="GO" id="GO:0003700">
    <property type="term" value="F:DNA-binding transcription factor activity"/>
    <property type="evidence" value="ECO:0007669"/>
    <property type="project" value="InterPro"/>
</dbReference>
<evidence type="ECO:0000256" key="5">
    <source>
        <dbReference type="RuleBase" id="RU004020"/>
    </source>
</evidence>
<dbReference type="EMBL" id="KV460244">
    <property type="protein sequence ID" value="OBT94365.2"/>
    <property type="molecule type" value="Genomic_DNA"/>
</dbReference>
<feature type="domain" description="HSF-type DNA-binding" evidence="8">
    <location>
        <begin position="153"/>
        <end position="260"/>
    </location>
</feature>
<dbReference type="SUPFAM" id="SSF46785">
    <property type="entry name" value="Winged helix' DNA-binding domain"/>
    <property type="match status" value="1"/>
</dbReference>
<comment type="similarity">
    <text evidence="2 5">Belongs to the HSF family.</text>
</comment>
<feature type="region of interest" description="Disordered" evidence="7">
    <location>
        <begin position="401"/>
        <end position="460"/>
    </location>
</feature>
<dbReference type="GO" id="GO:0043565">
    <property type="term" value="F:sequence-specific DNA binding"/>
    <property type="evidence" value="ECO:0007669"/>
    <property type="project" value="InterPro"/>
</dbReference>
<dbReference type="InterPro" id="IPR036388">
    <property type="entry name" value="WH-like_DNA-bd_sf"/>
</dbReference>
<keyword evidence="4" id="KW-0539">Nucleus</keyword>
<feature type="compositionally biased region" description="Acidic residues" evidence="7">
    <location>
        <begin position="277"/>
        <end position="286"/>
    </location>
</feature>
<reference evidence="9 10" key="1">
    <citation type="submission" date="2016-03" db="EMBL/GenBank/DDBJ databases">
        <title>Comparative genomics of Pseudogymnoascus destructans, the fungus causing white-nose syndrome of bats.</title>
        <authorList>
            <person name="Palmer J.M."/>
            <person name="Drees K.P."/>
            <person name="Foster J.T."/>
            <person name="Lindner D.L."/>
        </authorList>
    </citation>
    <scope>NUCLEOTIDE SEQUENCE [LARGE SCALE GENOMIC DNA]</scope>
    <source>
        <strain evidence="9 10">UAMH 10579</strain>
    </source>
</reference>
<feature type="region of interest" description="Disordered" evidence="7">
    <location>
        <begin position="260"/>
        <end position="297"/>
    </location>
</feature>
<dbReference type="GeneID" id="28841062"/>
<keyword evidence="6" id="KW-0175">Coiled coil</keyword>
<feature type="coiled-coil region" evidence="6">
    <location>
        <begin position="126"/>
        <end position="153"/>
    </location>
</feature>
<comment type="subcellular location">
    <subcellularLocation>
        <location evidence="1">Nucleus</location>
    </subcellularLocation>
</comment>
<proteinExistence type="inferred from homology"/>
<reference evidence="10" key="2">
    <citation type="journal article" date="2018" name="Nat. Commun.">
        <title>Extreme sensitivity to ultraviolet light in the fungal pathogen causing white-nose syndrome of bats.</title>
        <authorList>
            <person name="Palmer J.M."/>
            <person name="Drees K.P."/>
            <person name="Foster J.T."/>
            <person name="Lindner D.L."/>
        </authorList>
    </citation>
    <scope>NUCLEOTIDE SEQUENCE [LARGE SCALE GENOMIC DNA]</scope>
    <source>
        <strain evidence="10">UAMH 10579</strain>
    </source>
</reference>
<sequence>MTAWMPPPANSRKRAAPGASPVPNLAMQNQPFPPPQQATNEQYMRWNQGAADNAVFPDMNFGMAQYGANGVSNAPFQQAVPAQSTQLARRPVNQQLVPTASRTQFDNPNEWGLTEELFDPNAQIGGHAENDSIERLEERAQVAKREAQAKRKQIPPFVQKLNSFVDDAKNDELIRWSERGDSFVVLDEDEFAKNLIPELFKHNNYASFVRQLNMYGFHKRVGLSDNSMKASERKNKSPSEYYNPYFKRGHPNLLWLINKPKTPQKKGKGGLTKQEEGGAEESDEDNRDGVEETFSGGYEHPSAVRALSAAPDNGQSGTVALTVVQKQLRDIQQQQGNISSMIARLRKEHNDLYSQAVAFQTLHDRHESSINAILTFLATVYNRSLDGQGGPNIAQMFANSQDQHHQGSVVDLGNVNSGQPNASPIRRQQRLIMPPPSADGTSTAPSTASTGNYRPTPRPGAIEELFESSTTNSPPLKPESSSPATNNIIELINSTNANAPQNRDMAFPDALHHYENSNGASPLSPAQRADVLRAMASNSAPGMDALAPPPAPPQSLAQMGYTDSELEELARMQREQDGRIEEVENMLSPLTPRLGGGPGPGADGYFGDATQGSNLDLDMYLDPGAYYGDPATGDVGGGVFGGGYGDAFADGGLDFGDTTGIGAGTGTETEVKDEGTGDANEGSPKRRRKQ</sequence>
<dbReference type="InterPro" id="IPR000232">
    <property type="entry name" value="HSF_DNA-bd"/>
</dbReference>
<evidence type="ECO:0000256" key="7">
    <source>
        <dbReference type="SAM" id="MobiDB-lite"/>
    </source>
</evidence>
<feature type="region of interest" description="Disordered" evidence="7">
    <location>
        <begin position="1"/>
        <end position="40"/>
    </location>
</feature>
<name>A0A1B8GEV5_9PEZI</name>
<dbReference type="PRINTS" id="PR00056">
    <property type="entry name" value="HSFDOMAIN"/>
</dbReference>
<evidence type="ECO:0000256" key="4">
    <source>
        <dbReference type="ARBA" id="ARBA00023242"/>
    </source>
</evidence>
<dbReference type="Pfam" id="PF00447">
    <property type="entry name" value="HSF_DNA-bind"/>
    <property type="match status" value="1"/>
</dbReference>
<evidence type="ECO:0000313" key="9">
    <source>
        <dbReference type="EMBL" id="OBT94365.2"/>
    </source>
</evidence>
<feature type="region of interest" description="Disordered" evidence="7">
    <location>
        <begin position="657"/>
        <end position="690"/>
    </location>
</feature>
<dbReference type="STRING" id="342668.A0A1B8GEV5"/>
<evidence type="ECO:0000313" key="10">
    <source>
        <dbReference type="Proteomes" id="UP000091956"/>
    </source>
</evidence>
<evidence type="ECO:0000256" key="3">
    <source>
        <dbReference type="ARBA" id="ARBA00023125"/>
    </source>
</evidence>
<dbReference type="PANTHER" id="PTHR10015:SF427">
    <property type="entry name" value="HEAT SHOCK FACTOR PROTEIN"/>
    <property type="match status" value="1"/>
</dbReference>
<dbReference type="SMART" id="SM00415">
    <property type="entry name" value="HSF"/>
    <property type="match status" value="1"/>
</dbReference>
<keyword evidence="10" id="KW-1185">Reference proteome</keyword>
<evidence type="ECO:0000256" key="2">
    <source>
        <dbReference type="ARBA" id="ARBA00006403"/>
    </source>
</evidence>
<dbReference type="FunFam" id="1.10.10.10:FF:000173">
    <property type="entry name" value="Heat shock transcription factor Hsf1"/>
    <property type="match status" value="1"/>
</dbReference>
<organism evidence="9 10">
    <name type="scientific">Pseudogymnoascus verrucosus</name>
    <dbReference type="NCBI Taxonomy" id="342668"/>
    <lineage>
        <taxon>Eukaryota</taxon>
        <taxon>Fungi</taxon>
        <taxon>Dikarya</taxon>
        <taxon>Ascomycota</taxon>
        <taxon>Pezizomycotina</taxon>
        <taxon>Leotiomycetes</taxon>
        <taxon>Thelebolales</taxon>
        <taxon>Thelebolaceae</taxon>
        <taxon>Pseudogymnoascus</taxon>
    </lineage>
</organism>
<dbReference type="AlphaFoldDB" id="A0A1B8GEV5"/>
<dbReference type="PANTHER" id="PTHR10015">
    <property type="entry name" value="HEAT SHOCK TRANSCRIPTION FACTOR"/>
    <property type="match status" value="1"/>
</dbReference>
<dbReference type="Proteomes" id="UP000091956">
    <property type="component" value="Unassembled WGS sequence"/>
</dbReference>
<feature type="compositionally biased region" description="Low complexity" evidence="7">
    <location>
        <begin position="438"/>
        <end position="451"/>
    </location>
</feature>
<dbReference type="Gene3D" id="1.10.10.10">
    <property type="entry name" value="Winged helix-like DNA-binding domain superfamily/Winged helix DNA-binding domain"/>
    <property type="match status" value="1"/>
</dbReference>
<evidence type="ECO:0000256" key="1">
    <source>
        <dbReference type="ARBA" id="ARBA00004123"/>
    </source>
</evidence>
<dbReference type="InterPro" id="IPR036390">
    <property type="entry name" value="WH_DNA-bd_sf"/>
</dbReference>
<gene>
    <name evidence="9" type="primary">HSF1</name>
    <name evidence="9" type="ORF">VE01_07676</name>
</gene>
<accession>A0A1B8GEV5</accession>
<evidence type="ECO:0000259" key="8">
    <source>
        <dbReference type="SMART" id="SM00415"/>
    </source>
</evidence>
<keyword evidence="3" id="KW-0238">DNA-binding</keyword>
<evidence type="ECO:0000256" key="6">
    <source>
        <dbReference type="SAM" id="Coils"/>
    </source>
</evidence>